<feature type="compositionally biased region" description="Basic residues" evidence="1">
    <location>
        <begin position="227"/>
        <end position="242"/>
    </location>
</feature>
<accession>S7RD08</accession>
<evidence type="ECO:0000313" key="2">
    <source>
        <dbReference type="EMBL" id="EPQ50309.1"/>
    </source>
</evidence>
<reference evidence="2 3" key="1">
    <citation type="journal article" date="2012" name="Science">
        <title>The Paleozoic origin of enzymatic lignin decomposition reconstructed from 31 fungal genomes.</title>
        <authorList>
            <person name="Floudas D."/>
            <person name="Binder M."/>
            <person name="Riley R."/>
            <person name="Barry K."/>
            <person name="Blanchette R.A."/>
            <person name="Henrissat B."/>
            <person name="Martinez A.T."/>
            <person name="Otillar R."/>
            <person name="Spatafora J.W."/>
            <person name="Yadav J.S."/>
            <person name="Aerts A."/>
            <person name="Benoit I."/>
            <person name="Boyd A."/>
            <person name="Carlson A."/>
            <person name="Copeland A."/>
            <person name="Coutinho P.M."/>
            <person name="de Vries R.P."/>
            <person name="Ferreira P."/>
            <person name="Findley K."/>
            <person name="Foster B."/>
            <person name="Gaskell J."/>
            <person name="Glotzer D."/>
            <person name="Gorecki P."/>
            <person name="Heitman J."/>
            <person name="Hesse C."/>
            <person name="Hori C."/>
            <person name="Igarashi K."/>
            <person name="Jurgens J.A."/>
            <person name="Kallen N."/>
            <person name="Kersten P."/>
            <person name="Kohler A."/>
            <person name="Kuees U."/>
            <person name="Kumar T.K.A."/>
            <person name="Kuo A."/>
            <person name="LaButti K."/>
            <person name="Larrondo L.F."/>
            <person name="Lindquist E."/>
            <person name="Ling A."/>
            <person name="Lombard V."/>
            <person name="Lucas S."/>
            <person name="Lundell T."/>
            <person name="Martin R."/>
            <person name="McLaughlin D.J."/>
            <person name="Morgenstern I."/>
            <person name="Morin E."/>
            <person name="Murat C."/>
            <person name="Nagy L.G."/>
            <person name="Nolan M."/>
            <person name="Ohm R.A."/>
            <person name="Patyshakuliyeva A."/>
            <person name="Rokas A."/>
            <person name="Ruiz-Duenas F.J."/>
            <person name="Sabat G."/>
            <person name="Salamov A."/>
            <person name="Samejima M."/>
            <person name="Schmutz J."/>
            <person name="Slot J.C."/>
            <person name="St John F."/>
            <person name="Stenlid J."/>
            <person name="Sun H."/>
            <person name="Sun S."/>
            <person name="Syed K."/>
            <person name="Tsang A."/>
            <person name="Wiebenga A."/>
            <person name="Young D."/>
            <person name="Pisabarro A."/>
            <person name="Eastwood D.C."/>
            <person name="Martin F."/>
            <person name="Cullen D."/>
            <person name="Grigoriev I.V."/>
            <person name="Hibbett D.S."/>
        </authorList>
    </citation>
    <scope>NUCLEOTIDE SEQUENCE [LARGE SCALE GENOMIC DNA]</scope>
    <source>
        <strain evidence="2 3">ATCC 11539</strain>
    </source>
</reference>
<gene>
    <name evidence="2" type="ORF">GLOTRDRAFT_141559</name>
</gene>
<dbReference type="EMBL" id="KB469318">
    <property type="protein sequence ID" value="EPQ50309.1"/>
    <property type="molecule type" value="Genomic_DNA"/>
</dbReference>
<feature type="compositionally biased region" description="Pro residues" evidence="1">
    <location>
        <begin position="197"/>
        <end position="219"/>
    </location>
</feature>
<protein>
    <submittedName>
        <fullName evidence="2">Uncharacterized protein</fullName>
    </submittedName>
</protein>
<dbReference type="GeneID" id="19304811"/>
<dbReference type="RefSeq" id="XP_007871220.1">
    <property type="nucleotide sequence ID" value="XM_007873029.1"/>
</dbReference>
<dbReference type="AlphaFoldDB" id="S7RD08"/>
<feature type="region of interest" description="Disordered" evidence="1">
    <location>
        <begin position="263"/>
        <end position="292"/>
    </location>
</feature>
<dbReference type="Proteomes" id="UP000030669">
    <property type="component" value="Unassembled WGS sequence"/>
</dbReference>
<dbReference type="OMA" id="ESMETPR"/>
<dbReference type="KEGG" id="gtr:GLOTRDRAFT_141559"/>
<organism evidence="2 3">
    <name type="scientific">Gloeophyllum trabeum (strain ATCC 11539 / FP-39264 / Madison 617)</name>
    <name type="common">Brown rot fungus</name>
    <dbReference type="NCBI Taxonomy" id="670483"/>
    <lineage>
        <taxon>Eukaryota</taxon>
        <taxon>Fungi</taxon>
        <taxon>Dikarya</taxon>
        <taxon>Basidiomycota</taxon>
        <taxon>Agaricomycotina</taxon>
        <taxon>Agaricomycetes</taxon>
        <taxon>Gloeophyllales</taxon>
        <taxon>Gloeophyllaceae</taxon>
        <taxon>Gloeophyllum</taxon>
    </lineage>
</organism>
<feature type="compositionally biased region" description="Basic and acidic residues" evidence="1">
    <location>
        <begin position="279"/>
        <end position="292"/>
    </location>
</feature>
<keyword evidence="3" id="KW-1185">Reference proteome</keyword>
<feature type="compositionally biased region" description="Basic and acidic residues" evidence="1">
    <location>
        <begin position="30"/>
        <end position="48"/>
    </location>
</feature>
<sequence>PSSCPCLSIVRAHAVSFPARPRSSKSALSHVHDHADSGAQPREHEPRHGTAQTARKHRQAKSQPPIKAAPDAPAVRPPQGRARLATPEPERGREPLLPPLAPPPAVLRLPRPRARGQERCCQCQCQHECECECQHERECECPLELELEHEPGCEYGYAPRPRSHPAPRAHHHHPQLRPSAPPEPEPEPAAQSRPAIAPGPGPGPGPKPNPDPNPSPAAPPTHELPRGPRRSRPPRRAGRRAPPRALSPHAHLRLLLAGAHPVLPLPPREQGRRVLSRPCGREHRGASAVRGHDGPVHTALAVQLRV</sequence>
<proteinExistence type="predicted"/>
<feature type="region of interest" description="Disordered" evidence="1">
    <location>
        <begin position="15"/>
        <end position="108"/>
    </location>
</feature>
<feature type="region of interest" description="Disordered" evidence="1">
    <location>
        <begin position="163"/>
        <end position="247"/>
    </location>
</feature>
<name>S7RD08_GLOTA</name>
<feature type="non-terminal residue" evidence="2">
    <location>
        <position position="1"/>
    </location>
</feature>
<evidence type="ECO:0000256" key="1">
    <source>
        <dbReference type="SAM" id="MobiDB-lite"/>
    </source>
</evidence>
<dbReference type="HOGENOM" id="CLU_910750_0_0_1"/>
<feature type="compositionally biased region" description="Pro residues" evidence="1">
    <location>
        <begin position="96"/>
        <end position="105"/>
    </location>
</feature>
<evidence type="ECO:0000313" key="3">
    <source>
        <dbReference type="Proteomes" id="UP000030669"/>
    </source>
</evidence>
<feature type="compositionally biased region" description="Basic residues" evidence="1">
    <location>
        <begin position="163"/>
        <end position="175"/>
    </location>
</feature>